<sequence length="73" mass="8352">MEDLIAAFNEIMKALGMGEPFKRGSLKFYVLSIDPKKLEQLRKEFVKKVDDLFNDVDPGKAQTLMSAMVDRWG</sequence>
<dbReference type="RefSeq" id="WP_012123167.1">
    <property type="nucleotide sequence ID" value="NC_009776.1"/>
</dbReference>
<dbReference type="HOGENOM" id="CLU_2695707_0_0_2"/>
<name>A8ABA1_IGNH4</name>
<dbReference type="STRING" id="453591.Igni_1024"/>
<organism evidence="1 2">
    <name type="scientific">Ignicoccus hospitalis (strain KIN4/I / DSM 18386 / JCM 14125)</name>
    <dbReference type="NCBI Taxonomy" id="453591"/>
    <lineage>
        <taxon>Archaea</taxon>
        <taxon>Thermoproteota</taxon>
        <taxon>Thermoprotei</taxon>
        <taxon>Desulfurococcales</taxon>
        <taxon>Desulfurococcaceae</taxon>
        <taxon>Ignicoccus</taxon>
    </lineage>
</organism>
<dbReference type="KEGG" id="iho:Igni_1024"/>
<evidence type="ECO:0000313" key="2">
    <source>
        <dbReference type="Proteomes" id="UP000000262"/>
    </source>
</evidence>
<accession>A8ABA1</accession>
<dbReference type="AlphaFoldDB" id="A8ABA1"/>
<protein>
    <submittedName>
        <fullName evidence="1">Uncharacterized protein</fullName>
    </submittedName>
</protein>
<dbReference type="EMBL" id="CP000816">
    <property type="protein sequence ID" value="ABU82203.1"/>
    <property type="molecule type" value="Genomic_DNA"/>
</dbReference>
<gene>
    <name evidence="1" type="ordered locus">Igni_1024</name>
</gene>
<keyword evidence="2" id="KW-1185">Reference proteome</keyword>
<proteinExistence type="predicted"/>
<dbReference type="GeneID" id="5562926"/>
<dbReference type="Proteomes" id="UP000000262">
    <property type="component" value="Chromosome"/>
</dbReference>
<reference evidence="1 2" key="1">
    <citation type="journal article" date="2008" name="Genome Biol.">
        <title>A genomic analysis of the archaeal system Ignicoccus hospitalis-Nanoarchaeum equitans.</title>
        <authorList>
            <person name="Podar M."/>
            <person name="Anderson I."/>
            <person name="Makarova K.S."/>
            <person name="Elkins J.G."/>
            <person name="Ivanova N."/>
            <person name="Wall M.A."/>
            <person name="Lykidis A."/>
            <person name="Mavromatis K."/>
            <person name="Sun H."/>
            <person name="Hudson M.E."/>
            <person name="Chen W."/>
            <person name="Deciu C."/>
            <person name="Hutchison D."/>
            <person name="Eads J.R."/>
            <person name="Anderson A."/>
            <person name="Fernandes F."/>
            <person name="Szeto E."/>
            <person name="Lapidus A."/>
            <person name="Kyrpides N.C."/>
            <person name="Saier M.H.Jr."/>
            <person name="Richardson P.M."/>
            <person name="Rachel R."/>
            <person name="Huber H."/>
            <person name="Eisen J.A."/>
            <person name="Koonin E.V."/>
            <person name="Keller M."/>
            <person name="Stetter K.O."/>
        </authorList>
    </citation>
    <scope>NUCLEOTIDE SEQUENCE [LARGE SCALE GENOMIC DNA]</scope>
    <source>
        <strain evidence="2">KIN4/I / DSM 18386 / JCM 14125</strain>
    </source>
</reference>
<evidence type="ECO:0000313" key="1">
    <source>
        <dbReference type="EMBL" id="ABU82203.1"/>
    </source>
</evidence>